<protein>
    <submittedName>
        <fullName evidence="3">Uncharacterized protein</fullName>
    </submittedName>
</protein>
<sequence length="160" mass="16362">MAARKGSAKRTAPAAPGLGHGEYVVYPGTRAEVYDLLERLSAAAGDSPDFGTPGLSLDRSRLTVRWSGELPAAVRQVVDSAEGVTVTVQPTAFRPGDLRAEAERLVREHPDVVQAATARPEGDGIEVLVPPAVAGAAGGAEQALAGVASAFPLSAEVAPE</sequence>
<dbReference type="AlphaFoldDB" id="A0A323VBA0"/>
<comment type="caution">
    <text evidence="3">The sequence shown here is derived from an EMBL/GenBank/DDBJ whole genome shotgun (WGS) entry which is preliminary data.</text>
</comment>
<dbReference type="RefSeq" id="WP_110552171.1">
    <property type="nucleotide sequence ID" value="NZ_JACIBU010000001.1"/>
</dbReference>
<name>A0A323VBA0_9ACTN</name>
<reference evidence="2 5" key="2">
    <citation type="submission" date="2020-08" db="EMBL/GenBank/DDBJ databases">
        <title>Sequencing the genomes of 1000 actinobacteria strains.</title>
        <authorList>
            <person name="Klenk H.-P."/>
        </authorList>
    </citation>
    <scope>NUCLEOTIDE SEQUENCE [LARGE SCALE GENOMIC DNA]</scope>
    <source>
        <strain evidence="2 5">DSM 16678</strain>
    </source>
</reference>
<evidence type="ECO:0000313" key="3">
    <source>
        <dbReference type="EMBL" id="PZA21460.1"/>
    </source>
</evidence>
<reference evidence="3 4" key="1">
    <citation type="submission" date="2018-06" db="EMBL/GenBank/DDBJ databases">
        <title>Draft genome sequence of Modestobacter versicolor CP153-2.</title>
        <authorList>
            <person name="Gundlapally S.R."/>
        </authorList>
    </citation>
    <scope>NUCLEOTIDE SEQUENCE [LARGE SCALE GENOMIC DNA]</scope>
    <source>
        <strain evidence="3 4">CP153-2</strain>
    </source>
</reference>
<accession>A0A323VBA0</accession>
<gene>
    <name evidence="3" type="ORF">DMO24_10120</name>
    <name evidence="2" type="ORF">FHX36_003016</name>
</gene>
<evidence type="ECO:0000313" key="2">
    <source>
        <dbReference type="EMBL" id="MBB3677281.1"/>
    </source>
</evidence>
<evidence type="ECO:0000256" key="1">
    <source>
        <dbReference type="SAM" id="MobiDB-lite"/>
    </source>
</evidence>
<feature type="region of interest" description="Disordered" evidence="1">
    <location>
        <begin position="1"/>
        <end position="21"/>
    </location>
</feature>
<keyword evidence="4" id="KW-1185">Reference proteome</keyword>
<evidence type="ECO:0000313" key="5">
    <source>
        <dbReference type="Proteomes" id="UP000580718"/>
    </source>
</evidence>
<organism evidence="3 4">
    <name type="scientific">Modestobacter versicolor</name>
    <dbReference type="NCBI Taxonomy" id="429133"/>
    <lineage>
        <taxon>Bacteria</taxon>
        <taxon>Bacillati</taxon>
        <taxon>Actinomycetota</taxon>
        <taxon>Actinomycetes</taxon>
        <taxon>Geodermatophilales</taxon>
        <taxon>Geodermatophilaceae</taxon>
        <taxon>Modestobacter</taxon>
    </lineage>
</organism>
<proteinExistence type="predicted"/>
<evidence type="ECO:0000313" key="4">
    <source>
        <dbReference type="Proteomes" id="UP000247602"/>
    </source>
</evidence>
<dbReference type="EMBL" id="JACIBU010000001">
    <property type="protein sequence ID" value="MBB3677281.1"/>
    <property type="molecule type" value="Genomic_DNA"/>
</dbReference>
<dbReference type="Proteomes" id="UP000247602">
    <property type="component" value="Unassembled WGS sequence"/>
</dbReference>
<dbReference type="EMBL" id="QKNV01000087">
    <property type="protein sequence ID" value="PZA21460.1"/>
    <property type="molecule type" value="Genomic_DNA"/>
</dbReference>
<dbReference type="Proteomes" id="UP000580718">
    <property type="component" value="Unassembled WGS sequence"/>
</dbReference>